<proteinExistence type="predicted"/>
<dbReference type="SFLD" id="SFLDG01129">
    <property type="entry name" value="C1.5:_HAD__Beta-PGM__Phosphata"/>
    <property type="match status" value="1"/>
</dbReference>
<organism evidence="2 3">
    <name type="scientific">Eiseniibacteriota bacterium</name>
    <dbReference type="NCBI Taxonomy" id="2212470"/>
    <lineage>
        <taxon>Bacteria</taxon>
        <taxon>Candidatus Eiseniibacteriota</taxon>
    </lineage>
</organism>
<dbReference type="AlphaFoldDB" id="A0A538SLU4"/>
<protein>
    <submittedName>
        <fullName evidence="2">HAD family hydrolase</fullName>
    </submittedName>
</protein>
<evidence type="ECO:0000313" key="3">
    <source>
        <dbReference type="Proteomes" id="UP000320184"/>
    </source>
</evidence>
<keyword evidence="1 2" id="KW-0378">Hydrolase</keyword>
<dbReference type="InterPro" id="IPR036412">
    <property type="entry name" value="HAD-like_sf"/>
</dbReference>
<dbReference type="GO" id="GO:0016787">
    <property type="term" value="F:hydrolase activity"/>
    <property type="evidence" value="ECO:0007669"/>
    <property type="project" value="UniProtKB-KW"/>
</dbReference>
<dbReference type="PANTHER" id="PTHR43316:SF3">
    <property type="entry name" value="HALOACID DEHALOGENASE, TYPE II (AFU_ORTHOLOGUE AFUA_2G07750)-RELATED"/>
    <property type="match status" value="1"/>
</dbReference>
<accession>A0A538SLU4</accession>
<dbReference type="InterPro" id="IPR051540">
    <property type="entry name" value="S-2-haloacid_dehalogenase"/>
</dbReference>
<dbReference type="SFLD" id="SFLDS00003">
    <property type="entry name" value="Haloacid_Dehalogenase"/>
    <property type="match status" value="1"/>
</dbReference>
<dbReference type="Pfam" id="PF00702">
    <property type="entry name" value="Hydrolase"/>
    <property type="match status" value="1"/>
</dbReference>
<dbReference type="InterPro" id="IPR006439">
    <property type="entry name" value="HAD-SF_hydro_IA"/>
</dbReference>
<dbReference type="Proteomes" id="UP000320184">
    <property type="component" value="Unassembled WGS sequence"/>
</dbReference>
<dbReference type="EMBL" id="VBOT01000036">
    <property type="protein sequence ID" value="TMQ52332.1"/>
    <property type="molecule type" value="Genomic_DNA"/>
</dbReference>
<name>A0A538SLU4_UNCEI</name>
<dbReference type="InterPro" id="IPR023214">
    <property type="entry name" value="HAD_sf"/>
</dbReference>
<dbReference type="NCBIfam" id="TIGR01509">
    <property type="entry name" value="HAD-SF-IA-v3"/>
    <property type="match status" value="1"/>
</dbReference>
<sequence>MDRGCLAVVFDLFGTLVPAYPHHAVLTEMAAVLGMDMDRLSFIAAFVEDTRDRRETGQFESLEENLRFICDRLGREVPQDRLHDAVRIRRDFTRASLTPREHALSTLGELRGRGLGVGMISDCCEVVPPAWRESPFASHVDVAIFSCEVGVKKPNPKIYQRACDALGARPSRCLYVGDGGSDELSGAVGVGMEAVLLAVPGEEGIDPYRPGAATWKGRTIGSLREVLDIARR</sequence>
<evidence type="ECO:0000256" key="1">
    <source>
        <dbReference type="ARBA" id="ARBA00022801"/>
    </source>
</evidence>
<dbReference type="SUPFAM" id="SSF56784">
    <property type="entry name" value="HAD-like"/>
    <property type="match status" value="1"/>
</dbReference>
<dbReference type="PANTHER" id="PTHR43316">
    <property type="entry name" value="HYDROLASE, HALOACID DELAHOGENASE-RELATED"/>
    <property type="match status" value="1"/>
</dbReference>
<dbReference type="PRINTS" id="PR00413">
    <property type="entry name" value="HADHALOGNASE"/>
</dbReference>
<evidence type="ECO:0000313" key="2">
    <source>
        <dbReference type="EMBL" id="TMQ52332.1"/>
    </source>
</evidence>
<dbReference type="Gene3D" id="3.40.50.1000">
    <property type="entry name" value="HAD superfamily/HAD-like"/>
    <property type="match status" value="1"/>
</dbReference>
<gene>
    <name evidence="2" type="ORF">E6K73_03070</name>
</gene>
<dbReference type="NCBIfam" id="TIGR01549">
    <property type="entry name" value="HAD-SF-IA-v1"/>
    <property type="match status" value="1"/>
</dbReference>
<comment type="caution">
    <text evidence="2">The sequence shown here is derived from an EMBL/GenBank/DDBJ whole genome shotgun (WGS) entry which is preliminary data.</text>
</comment>
<reference evidence="2 3" key="1">
    <citation type="journal article" date="2019" name="Nat. Microbiol.">
        <title>Mediterranean grassland soil C-N compound turnover is dependent on rainfall and depth, and is mediated by genomically divergent microorganisms.</title>
        <authorList>
            <person name="Diamond S."/>
            <person name="Andeer P.F."/>
            <person name="Li Z."/>
            <person name="Crits-Christoph A."/>
            <person name="Burstein D."/>
            <person name="Anantharaman K."/>
            <person name="Lane K.R."/>
            <person name="Thomas B.C."/>
            <person name="Pan C."/>
            <person name="Northen T.R."/>
            <person name="Banfield J.F."/>
        </authorList>
    </citation>
    <scope>NUCLEOTIDE SEQUENCE [LARGE SCALE GENOMIC DNA]</scope>
    <source>
        <strain evidence="2">WS_3</strain>
    </source>
</reference>